<feature type="domain" description="Methyltransferase type 11" evidence="1">
    <location>
        <begin position="41"/>
        <end position="91"/>
    </location>
</feature>
<dbReference type="SUPFAM" id="SSF53335">
    <property type="entry name" value="S-adenosyl-L-methionine-dependent methyltransferases"/>
    <property type="match status" value="1"/>
</dbReference>
<proteinExistence type="predicted"/>
<dbReference type="GO" id="GO:0008168">
    <property type="term" value="F:methyltransferase activity"/>
    <property type="evidence" value="ECO:0007669"/>
    <property type="project" value="UniProtKB-KW"/>
</dbReference>
<keyword evidence="2" id="KW-0489">Methyltransferase</keyword>
<sequence length="215" mass="23593">MKVLLHVGCGSFDIRHLPAYFQDGSWDELRYDINEAVEPDLIGTLQDMSMIEDGTIDAIYSSHNIEHVWSFEVPQVLAEFMRVLKPDGFAVVLCPDILSVAQAITKGFLGQTLYMSPAGPISAIDIMYGFQHDIEKGNLFMAHKTAFTAQTLAAALAAGGFAGSAVARDRGFGLYSVATKNAWDEALIKNLIDALHPADEYVLERLRFGCYTPSV</sequence>
<name>A0ABX1NSD1_9RHOO</name>
<accession>A0ABX1NSD1</accession>
<keyword evidence="2" id="KW-0808">Transferase</keyword>
<gene>
    <name evidence="2" type="ORF">GPA24_04985</name>
</gene>
<protein>
    <submittedName>
        <fullName evidence="2">Methyltransferase domain-containing protein</fullName>
    </submittedName>
</protein>
<dbReference type="RefSeq" id="WP_169201660.1">
    <property type="nucleotide sequence ID" value="NZ_CP059467.1"/>
</dbReference>
<evidence type="ECO:0000313" key="2">
    <source>
        <dbReference type="EMBL" id="NMG14909.1"/>
    </source>
</evidence>
<reference evidence="2 3" key="1">
    <citation type="submission" date="2019-12" db="EMBL/GenBank/DDBJ databases">
        <title>Comparative genomics gives insights into the taxonomy of the Azoarcus-Aromatoleum group and reveals separate origins of nif in the plant-associated Azoarcus and non-plant-associated Aromatoleum sub-groups.</title>
        <authorList>
            <person name="Lafos M."/>
            <person name="Maluk M."/>
            <person name="Batista M."/>
            <person name="Junghare M."/>
            <person name="Carmona M."/>
            <person name="Faoro H."/>
            <person name="Cruz L.M."/>
            <person name="Battistoni F."/>
            <person name="De Souza E."/>
            <person name="Pedrosa F."/>
            <person name="Chen W.-M."/>
            <person name="Poole P.S."/>
            <person name="Dixon R.A."/>
            <person name="James E.K."/>
        </authorList>
    </citation>
    <scope>NUCLEOTIDE SEQUENCE [LARGE SCALE GENOMIC DNA]</scope>
    <source>
        <strain evidence="2 3">PbN1</strain>
    </source>
</reference>
<dbReference type="GO" id="GO:0032259">
    <property type="term" value="P:methylation"/>
    <property type="evidence" value="ECO:0007669"/>
    <property type="project" value="UniProtKB-KW"/>
</dbReference>
<evidence type="ECO:0000259" key="1">
    <source>
        <dbReference type="Pfam" id="PF08241"/>
    </source>
</evidence>
<dbReference type="Proteomes" id="UP000633943">
    <property type="component" value="Unassembled WGS sequence"/>
</dbReference>
<dbReference type="InterPro" id="IPR029063">
    <property type="entry name" value="SAM-dependent_MTases_sf"/>
</dbReference>
<organism evidence="2 3">
    <name type="scientific">Aromatoleum bremense</name>
    <dbReference type="NCBI Taxonomy" id="76115"/>
    <lineage>
        <taxon>Bacteria</taxon>
        <taxon>Pseudomonadati</taxon>
        <taxon>Pseudomonadota</taxon>
        <taxon>Betaproteobacteria</taxon>
        <taxon>Rhodocyclales</taxon>
        <taxon>Rhodocyclaceae</taxon>
        <taxon>Aromatoleum</taxon>
    </lineage>
</organism>
<evidence type="ECO:0000313" key="3">
    <source>
        <dbReference type="Proteomes" id="UP000633943"/>
    </source>
</evidence>
<dbReference type="InterPro" id="IPR013216">
    <property type="entry name" value="Methyltransf_11"/>
</dbReference>
<dbReference type="EMBL" id="WTVP01000009">
    <property type="protein sequence ID" value="NMG14909.1"/>
    <property type="molecule type" value="Genomic_DNA"/>
</dbReference>
<comment type="caution">
    <text evidence="2">The sequence shown here is derived from an EMBL/GenBank/DDBJ whole genome shotgun (WGS) entry which is preliminary data.</text>
</comment>
<dbReference type="Gene3D" id="3.40.50.150">
    <property type="entry name" value="Vaccinia Virus protein VP39"/>
    <property type="match status" value="1"/>
</dbReference>
<dbReference type="Pfam" id="PF08241">
    <property type="entry name" value="Methyltransf_11"/>
    <property type="match status" value="1"/>
</dbReference>
<keyword evidence="3" id="KW-1185">Reference proteome</keyword>